<sequence length="51" mass="5823">MLQQVIIKGIKKRQLADRTSELLLLLLFIFNVKGPMNYFGQQPPPPIITSI</sequence>
<feature type="transmembrane region" description="Helical" evidence="1">
    <location>
        <begin position="21"/>
        <end position="40"/>
    </location>
</feature>
<comment type="caution">
    <text evidence="2">The sequence shown here is derived from an EMBL/GenBank/DDBJ whole genome shotgun (WGS) entry which is preliminary data.</text>
</comment>
<dbReference type="AlphaFoldDB" id="A0AAD6JGK3"/>
<keyword evidence="1" id="KW-0812">Transmembrane</keyword>
<gene>
    <name evidence="2" type="ORF">OIU84_012828</name>
</gene>
<evidence type="ECO:0000313" key="3">
    <source>
        <dbReference type="Proteomes" id="UP001162972"/>
    </source>
</evidence>
<keyword evidence="3" id="KW-1185">Reference proteome</keyword>
<name>A0AAD6JGK3_9ROSI</name>
<accession>A0AAD6JGK3</accession>
<keyword evidence="1" id="KW-1133">Transmembrane helix</keyword>
<protein>
    <submittedName>
        <fullName evidence="2">Uncharacterized protein</fullName>
    </submittedName>
</protein>
<keyword evidence="1" id="KW-0472">Membrane</keyword>
<evidence type="ECO:0000313" key="2">
    <source>
        <dbReference type="EMBL" id="KAJ6404736.1"/>
    </source>
</evidence>
<evidence type="ECO:0000256" key="1">
    <source>
        <dbReference type="SAM" id="Phobius"/>
    </source>
</evidence>
<organism evidence="2 3">
    <name type="scientific">Salix udensis</name>
    <dbReference type="NCBI Taxonomy" id="889485"/>
    <lineage>
        <taxon>Eukaryota</taxon>
        <taxon>Viridiplantae</taxon>
        <taxon>Streptophyta</taxon>
        <taxon>Embryophyta</taxon>
        <taxon>Tracheophyta</taxon>
        <taxon>Spermatophyta</taxon>
        <taxon>Magnoliopsida</taxon>
        <taxon>eudicotyledons</taxon>
        <taxon>Gunneridae</taxon>
        <taxon>Pentapetalae</taxon>
        <taxon>rosids</taxon>
        <taxon>fabids</taxon>
        <taxon>Malpighiales</taxon>
        <taxon>Salicaceae</taxon>
        <taxon>Saliceae</taxon>
        <taxon>Salix</taxon>
    </lineage>
</organism>
<dbReference type="EMBL" id="JAPFFJ010000017">
    <property type="protein sequence ID" value="KAJ6404736.1"/>
    <property type="molecule type" value="Genomic_DNA"/>
</dbReference>
<proteinExistence type="predicted"/>
<reference evidence="2 3" key="1">
    <citation type="journal article" date="2023" name="Int. J. Mol. Sci.">
        <title>De Novo Assembly and Annotation of 11 Diverse Shrub Willow (Salix) Genomes Reveals Novel Gene Organization in Sex-Linked Regions.</title>
        <authorList>
            <person name="Hyden B."/>
            <person name="Feng K."/>
            <person name="Yates T.B."/>
            <person name="Jawdy S."/>
            <person name="Cereghino C."/>
            <person name="Smart L.B."/>
            <person name="Muchero W."/>
        </authorList>
    </citation>
    <scope>NUCLEOTIDE SEQUENCE [LARGE SCALE GENOMIC DNA]</scope>
    <source>
        <tissue evidence="2">Shoot tip</tissue>
    </source>
</reference>
<dbReference type="Proteomes" id="UP001162972">
    <property type="component" value="Chromosome 2"/>
</dbReference>